<protein>
    <recommendedName>
        <fullName evidence="2">F-box domain-containing protein</fullName>
    </recommendedName>
</protein>
<dbReference type="Gene3D" id="3.80.10.10">
    <property type="entry name" value="Ribonuclease Inhibitor"/>
    <property type="match status" value="1"/>
</dbReference>
<name>N1QJF2_SPHMS</name>
<dbReference type="eggNOG" id="ENOG502RK32">
    <property type="taxonomic scope" value="Eukaryota"/>
</dbReference>
<feature type="region of interest" description="Disordered" evidence="1">
    <location>
        <begin position="1"/>
        <end position="22"/>
    </location>
</feature>
<feature type="region of interest" description="Disordered" evidence="1">
    <location>
        <begin position="580"/>
        <end position="611"/>
    </location>
</feature>
<feature type="region of interest" description="Disordered" evidence="1">
    <location>
        <begin position="424"/>
        <end position="466"/>
    </location>
</feature>
<evidence type="ECO:0000313" key="3">
    <source>
        <dbReference type="EMBL" id="EMF16417.1"/>
    </source>
</evidence>
<feature type="compositionally biased region" description="Acidic residues" evidence="1">
    <location>
        <begin position="433"/>
        <end position="462"/>
    </location>
</feature>
<feature type="compositionally biased region" description="Acidic residues" evidence="1">
    <location>
        <begin position="697"/>
        <end position="709"/>
    </location>
</feature>
<accession>N1QJF2</accession>
<gene>
    <name evidence="3" type="ORF">SEPMUDRAFT_152643</name>
</gene>
<dbReference type="EMBL" id="KB456260">
    <property type="protein sequence ID" value="EMF16417.1"/>
    <property type="molecule type" value="Genomic_DNA"/>
</dbReference>
<feature type="compositionally biased region" description="Pro residues" evidence="1">
    <location>
        <begin position="580"/>
        <end position="603"/>
    </location>
</feature>
<reference evidence="3 4" key="1">
    <citation type="journal article" date="2012" name="PLoS Pathog.">
        <title>Diverse lifestyles and strategies of plant pathogenesis encoded in the genomes of eighteen Dothideomycetes fungi.</title>
        <authorList>
            <person name="Ohm R.A."/>
            <person name="Feau N."/>
            <person name="Henrissat B."/>
            <person name="Schoch C.L."/>
            <person name="Horwitz B.A."/>
            <person name="Barry K.W."/>
            <person name="Condon B.J."/>
            <person name="Copeland A.C."/>
            <person name="Dhillon B."/>
            <person name="Glaser F."/>
            <person name="Hesse C.N."/>
            <person name="Kosti I."/>
            <person name="LaButti K."/>
            <person name="Lindquist E.A."/>
            <person name="Lucas S."/>
            <person name="Salamov A.A."/>
            <person name="Bradshaw R.E."/>
            <person name="Ciuffetti L."/>
            <person name="Hamelin R.C."/>
            <person name="Kema G.H.J."/>
            <person name="Lawrence C."/>
            <person name="Scott J.A."/>
            <person name="Spatafora J.W."/>
            <person name="Turgeon B.G."/>
            <person name="de Wit P.J.G.M."/>
            <person name="Zhong S."/>
            <person name="Goodwin S.B."/>
            <person name="Grigoriev I.V."/>
        </authorList>
    </citation>
    <scope>NUCLEOTIDE SEQUENCE [LARGE SCALE GENOMIC DNA]</scope>
    <source>
        <strain evidence="3 4">SO2202</strain>
    </source>
</reference>
<dbReference type="OMA" id="RGYFICL"/>
<dbReference type="OrthoDB" id="5279008at2759"/>
<dbReference type="InterPro" id="IPR032675">
    <property type="entry name" value="LRR_dom_sf"/>
</dbReference>
<dbReference type="PROSITE" id="PS50181">
    <property type="entry name" value="FBOX"/>
    <property type="match status" value="1"/>
</dbReference>
<evidence type="ECO:0000313" key="4">
    <source>
        <dbReference type="Proteomes" id="UP000016931"/>
    </source>
</evidence>
<proteinExistence type="predicted"/>
<dbReference type="GeneID" id="27904614"/>
<sequence>MADARLPMPSAAEHSNTGSTGSLSPNAGSLLAMLPEELLINISIKLQSDDIFALRQTCRAIETKSLHEFANEFFTEKCFMYTTESLKVLVNIANSEKLRGYLRHIYLITALVKERPKHCPHHCLGHCWHPNVRQQEAFTLYLRDQQALRQNKAAKPFLVDAFSKLPRLTGLSLVDNTLEVPLSAEVRGLSKFQRTTGTIPHYAPPESATPPALLEHFDWQSHCWRSLMVAVAESGIKTLKKVETKMRSHLHGISPIDDLKFKSSTMGKLQDAFAELETFSVQFRSYAMRKNRSDGNSSMTRARKGLAEFTPILSHVTDFSVSFDLADQNSSMCKTLTSALDLSKLKKMKLDSTAIDGKVLGTILAGLTSVEMLTLHAIDLTSGNWVTMLKILKQLPHLQHLHLVYLQQSRQKVYFLKQLDEEQSANESAWEPMPDDMPDDMEDDDDDDWSEDYGSDDDEELPDLIPQETSLPDSIHMASAEEQSASGVESEATKKCAMYEDKDYKAPGQERLPERGYFICLPSRDEIEKQLPLFIEECNVGQDIMEDEIAGLGGLNGLLAALGGPVGGPGGIVLPVPMGAPPPAGQMQPPPPAPPVNNPPPNANGPGGQAGGITIAAALNHLFTGGGQPGHGHMQFTIPMLNTPNHQGAGVPPTAGVEEQAVPGATNVQAANANVAASGPDTDAASASFSGAAHQDDADDENDAANDLD</sequence>
<dbReference type="STRING" id="692275.N1QJF2"/>
<evidence type="ECO:0000256" key="1">
    <source>
        <dbReference type="SAM" id="MobiDB-lite"/>
    </source>
</evidence>
<organism evidence="3 4">
    <name type="scientific">Sphaerulina musiva (strain SO2202)</name>
    <name type="common">Poplar stem canker fungus</name>
    <name type="synonym">Septoria musiva</name>
    <dbReference type="NCBI Taxonomy" id="692275"/>
    <lineage>
        <taxon>Eukaryota</taxon>
        <taxon>Fungi</taxon>
        <taxon>Dikarya</taxon>
        <taxon>Ascomycota</taxon>
        <taxon>Pezizomycotina</taxon>
        <taxon>Dothideomycetes</taxon>
        <taxon>Dothideomycetidae</taxon>
        <taxon>Mycosphaerellales</taxon>
        <taxon>Mycosphaerellaceae</taxon>
        <taxon>Sphaerulina</taxon>
    </lineage>
</organism>
<keyword evidence="4" id="KW-1185">Reference proteome</keyword>
<feature type="compositionally biased region" description="Polar residues" evidence="1">
    <location>
        <begin position="13"/>
        <end position="22"/>
    </location>
</feature>
<feature type="compositionally biased region" description="Low complexity" evidence="1">
    <location>
        <begin position="665"/>
        <end position="677"/>
    </location>
</feature>
<feature type="region of interest" description="Disordered" evidence="1">
    <location>
        <begin position="665"/>
        <end position="709"/>
    </location>
</feature>
<dbReference type="InterPro" id="IPR001810">
    <property type="entry name" value="F-box_dom"/>
</dbReference>
<evidence type="ECO:0000259" key="2">
    <source>
        <dbReference type="PROSITE" id="PS50181"/>
    </source>
</evidence>
<feature type="domain" description="F-box" evidence="2">
    <location>
        <begin position="28"/>
        <end position="77"/>
    </location>
</feature>
<dbReference type="HOGENOM" id="CLU_408929_0_0_1"/>
<dbReference type="AlphaFoldDB" id="N1QJF2"/>
<dbReference type="Proteomes" id="UP000016931">
    <property type="component" value="Unassembled WGS sequence"/>
</dbReference>
<dbReference type="RefSeq" id="XP_016764538.1">
    <property type="nucleotide sequence ID" value="XM_016907477.1"/>
</dbReference>
<dbReference type="SUPFAM" id="SSF52047">
    <property type="entry name" value="RNI-like"/>
    <property type="match status" value="1"/>
</dbReference>